<name>A0ABT4FHS3_9BACL</name>
<evidence type="ECO:0000313" key="1">
    <source>
        <dbReference type="EMBL" id="MCY9598063.1"/>
    </source>
</evidence>
<gene>
    <name evidence="1" type="ORF">M5X16_20110</name>
</gene>
<reference evidence="1 2" key="1">
    <citation type="submission" date="2022-05" db="EMBL/GenBank/DDBJ databases">
        <title>Genome Sequencing of Bee-Associated Microbes.</title>
        <authorList>
            <person name="Dunlap C."/>
        </authorList>
    </citation>
    <scope>NUCLEOTIDE SEQUENCE [LARGE SCALE GENOMIC DNA]</scope>
    <source>
        <strain evidence="1 2">NRRL B-23120</strain>
    </source>
</reference>
<dbReference type="RefSeq" id="WP_164977160.1">
    <property type="nucleotide sequence ID" value="NZ_CP026520.1"/>
</dbReference>
<dbReference type="Proteomes" id="UP001527202">
    <property type="component" value="Unassembled WGS sequence"/>
</dbReference>
<proteinExistence type="predicted"/>
<sequence length="56" mass="6230">MIQQLKRLFVSVCPHCGQPLQTDEATAHCVIKVCPGGHYTEESYGHLGVRVVYTDN</sequence>
<accession>A0ABT4FHS3</accession>
<dbReference type="GeneID" id="95379061"/>
<comment type="caution">
    <text evidence="1">The sequence shown here is derived from an EMBL/GenBank/DDBJ whole genome shotgun (WGS) entry which is preliminary data.</text>
</comment>
<organism evidence="1 2">
    <name type="scientific">Paenibacillus chitinolyticus</name>
    <dbReference type="NCBI Taxonomy" id="79263"/>
    <lineage>
        <taxon>Bacteria</taxon>
        <taxon>Bacillati</taxon>
        <taxon>Bacillota</taxon>
        <taxon>Bacilli</taxon>
        <taxon>Bacillales</taxon>
        <taxon>Paenibacillaceae</taxon>
        <taxon>Paenibacillus</taxon>
    </lineage>
</organism>
<protein>
    <submittedName>
        <fullName evidence="1">Uncharacterized protein</fullName>
    </submittedName>
</protein>
<keyword evidence="2" id="KW-1185">Reference proteome</keyword>
<dbReference type="EMBL" id="JAMDMJ010000027">
    <property type="protein sequence ID" value="MCY9598063.1"/>
    <property type="molecule type" value="Genomic_DNA"/>
</dbReference>
<evidence type="ECO:0000313" key="2">
    <source>
        <dbReference type="Proteomes" id="UP001527202"/>
    </source>
</evidence>